<dbReference type="InterPro" id="IPR008450">
    <property type="entry name" value="Chorion_S16"/>
</dbReference>
<organism evidence="2">
    <name type="scientific">Musca domestica</name>
    <name type="common">House fly</name>
    <dbReference type="NCBI Taxonomy" id="7370"/>
    <lineage>
        <taxon>Eukaryota</taxon>
        <taxon>Metazoa</taxon>
        <taxon>Ecdysozoa</taxon>
        <taxon>Arthropoda</taxon>
        <taxon>Hexapoda</taxon>
        <taxon>Insecta</taxon>
        <taxon>Pterygota</taxon>
        <taxon>Neoptera</taxon>
        <taxon>Endopterygota</taxon>
        <taxon>Diptera</taxon>
        <taxon>Brachycera</taxon>
        <taxon>Muscomorpha</taxon>
        <taxon>Muscoidea</taxon>
        <taxon>Muscidae</taxon>
        <taxon>Musca</taxon>
    </lineage>
</organism>
<dbReference type="PROSITE" id="PS51257">
    <property type="entry name" value="PROKAR_LIPOPROTEIN"/>
    <property type="match status" value="1"/>
</dbReference>
<feature type="chain" id="PRO_5044559885" evidence="1">
    <location>
        <begin position="24"/>
        <end position="148"/>
    </location>
</feature>
<dbReference type="AlphaFoldDB" id="A0A1I8M5T2"/>
<keyword evidence="3" id="KW-1185">Reference proteome</keyword>
<keyword evidence="1" id="KW-0732">Signal</keyword>
<evidence type="ECO:0000313" key="2">
    <source>
        <dbReference type="EnsemblMetazoa" id="MDOA001525-PA"/>
    </source>
</evidence>
<dbReference type="Proteomes" id="UP001652621">
    <property type="component" value="Unplaced"/>
</dbReference>
<dbReference type="KEGG" id="mde:101889547"/>
<dbReference type="EnsemblMetazoa" id="MDOA001525-RA">
    <property type="protein sequence ID" value="MDOA001525-PA"/>
    <property type="gene ID" value="MDOA001525"/>
</dbReference>
<dbReference type="Pfam" id="PF05836">
    <property type="entry name" value="Chorion_S16"/>
    <property type="match status" value="1"/>
</dbReference>
<feature type="signal peptide" evidence="1">
    <location>
        <begin position="1"/>
        <end position="23"/>
    </location>
</feature>
<evidence type="ECO:0000313" key="3">
    <source>
        <dbReference type="Proteomes" id="UP001652621"/>
    </source>
</evidence>
<dbReference type="STRING" id="7370.A0A1I8M5T2"/>
<dbReference type="VEuPathDB" id="VectorBase:MDOMA2_016332"/>
<proteinExistence type="predicted"/>
<dbReference type="OrthoDB" id="8027300at2759"/>
<name>A0A1I8M5T2_MUSDO</name>
<accession>A0A1I8M5T2</accession>
<protein>
    <submittedName>
        <fullName evidence="4">Chorion protein S16</fullName>
    </submittedName>
</protein>
<dbReference type="eggNOG" id="ENOG502T818">
    <property type="taxonomic scope" value="Eukaryota"/>
</dbReference>
<reference evidence="4" key="2">
    <citation type="submission" date="2025-04" db="UniProtKB">
        <authorList>
            <consortium name="RefSeq"/>
        </authorList>
    </citation>
    <scope>IDENTIFICATION</scope>
    <source>
        <strain evidence="4">Aabys</strain>
    </source>
</reference>
<evidence type="ECO:0000313" key="4">
    <source>
        <dbReference type="RefSeq" id="XP_005187963.1"/>
    </source>
</evidence>
<evidence type="ECO:0000256" key="1">
    <source>
        <dbReference type="SAM" id="SignalP"/>
    </source>
</evidence>
<dbReference type="GO" id="GO:0042600">
    <property type="term" value="C:egg chorion"/>
    <property type="evidence" value="ECO:0007669"/>
    <property type="project" value="InterPro"/>
</dbReference>
<sequence>MKFTQNIALAVVAIFGLCGCALANYGAAPSYSAAAPAYVEAAPAYGRSYADPVYSPENAEAAASAYTDVAAAKASAAKLEDVNLAAVHRYGYQIGVPLLVRNYGHLTPLYSALAPKRSFVGTIDAGFYKDSYGKLKFRDETAVGAIAL</sequence>
<reference evidence="2" key="1">
    <citation type="submission" date="2020-05" db="UniProtKB">
        <authorList>
            <consortium name="EnsemblMetazoa"/>
        </authorList>
    </citation>
    <scope>IDENTIFICATION</scope>
    <source>
        <strain evidence="2">Aabys</strain>
    </source>
</reference>
<gene>
    <name evidence="2" type="primary">101889547</name>
    <name evidence="4" type="synonym">LOC101889547</name>
</gene>
<dbReference type="RefSeq" id="XP_005187963.1">
    <property type="nucleotide sequence ID" value="XM_005187906.3"/>
</dbReference>
<dbReference type="VEuPathDB" id="VectorBase:MDOA001525"/>